<keyword evidence="3" id="KW-1185">Reference proteome</keyword>
<sequence length="319" mass="35753">MKRLLIFFSFLMIHASYAAETLSYQQVLYQGSRIINSSDTKKPAWVRLSSPSLMTVSSPSLISDAPQKWRLRIFYSVPENTGSFSIQAKLNLSTEDRPVFSMGWDSGINRLGSREARSNWLELPDSSQFQHLDVDIYLARATNNPEATIEIHSVQLEIWQDNTIITKNARLAPTRPGINSAPLTNPSEAARETALGYLQAAMNGDRNTMNQLLSSATVNMSKMEILDKNTISLITLPDGKTFSDYIENYDTQILPYQEIAGLFDDWEKYVVKNWQISNKSFVFIGNSPKLGGEDFLAGKPLILILEEESGKMLVKGVLG</sequence>
<evidence type="ECO:0000313" key="3">
    <source>
        <dbReference type="Proteomes" id="UP000752013"/>
    </source>
</evidence>
<reference evidence="2" key="1">
    <citation type="submission" date="2020-03" db="EMBL/GenBank/DDBJ databases">
        <title>Spirochaetal bacteria isolated from arthropods constitute a novel genus Entomospira genus novum within the order Spirochaetales.</title>
        <authorList>
            <person name="Grana-Miraglia L."/>
            <person name="Sikutova S."/>
            <person name="Fingerle V."/>
            <person name="Sing A."/>
            <person name="Castillo-Ramirez S."/>
            <person name="Margos G."/>
            <person name="Rudolf I."/>
        </authorList>
    </citation>
    <scope>NUCLEOTIDE SEQUENCE</scope>
    <source>
        <strain evidence="2">BR208</strain>
    </source>
</reference>
<dbReference type="RefSeq" id="WP_167703143.1">
    <property type="nucleotide sequence ID" value="NZ_CP118168.1"/>
</dbReference>
<accession>A0A968GCG5</accession>
<dbReference type="Proteomes" id="UP000752013">
    <property type="component" value="Unassembled WGS sequence"/>
</dbReference>
<comment type="caution">
    <text evidence="2">The sequence shown here is derived from an EMBL/GenBank/DDBJ whole genome shotgun (WGS) entry which is preliminary data.</text>
</comment>
<gene>
    <name evidence="2" type="ORF">HCT46_01945</name>
</gene>
<name>A0A968GCG5_9SPIO</name>
<feature type="chain" id="PRO_5037744942" evidence="1">
    <location>
        <begin position="19"/>
        <end position="319"/>
    </location>
</feature>
<protein>
    <submittedName>
        <fullName evidence="2">Uncharacterized protein</fullName>
    </submittedName>
</protein>
<proteinExistence type="predicted"/>
<feature type="signal peptide" evidence="1">
    <location>
        <begin position="1"/>
        <end position="18"/>
    </location>
</feature>
<evidence type="ECO:0000256" key="1">
    <source>
        <dbReference type="SAM" id="SignalP"/>
    </source>
</evidence>
<keyword evidence="1" id="KW-0732">Signal</keyword>
<evidence type="ECO:0000313" key="2">
    <source>
        <dbReference type="EMBL" id="NIZ46689.1"/>
    </source>
</evidence>
<organism evidence="2 3">
    <name type="scientific">Entomospira nematocerorum</name>
    <dbReference type="NCBI Taxonomy" id="2719987"/>
    <lineage>
        <taxon>Bacteria</taxon>
        <taxon>Pseudomonadati</taxon>
        <taxon>Spirochaetota</taxon>
        <taxon>Spirochaetia</taxon>
        <taxon>Spirochaetales</taxon>
        <taxon>Spirochaetaceae</taxon>
        <taxon>Entomospira</taxon>
    </lineage>
</organism>
<dbReference type="AlphaFoldDB" id="A0A968GCG5"/>
<dbReference type="EMBL" id="JAATLK010000001">
    <property type="protein sequence ID" value="NIZ46689.1"/>
    <property type="molecule type" value="Genomic_DNA"/>
</dbReference>